<feature type="transmembrane region" description="Helical" evidence="7">
    <location>
        <begin position="55"/>
        <end position="80"/>
    </location>
</feature>
<evidence type="ECO:0000256" key="5">
    <source>
        <dbReference type="ARBA" id="ARBA00022989"/>
    </source>
</evidence>
<feature type="transmembrane region" description="Helical" evidence="7">
    <location>
        <begin position="239"/>
        <end position="260"/>
    </location>
</feature>
<dbReference type="PANTHER" id="PTHR30353">
    <property type="entry name" value="INNER MEMBRANE PROTEIN DEDA-RELATED"/>
    <property type="match status" value="1"/>
</dbReference>
<dbReference type="Gene3D" id="1.20.144.10">
    <property type="entry name" value="Phosphatidic acid phosphatase type 2/haloperoxidase"/>
    <property type="match status" value="1"/>
</dbReference>
<dbReference type="Pfam" id="PF01569">
    <property type="entry name" value="PAP2"/>
    <property type="match status" value="1"/>
</dbReference>
<dbReference type="RefSeq" id="WP_141318008.1">
    <property type="nucleotide sequence ID" value="NZ_BJOC01000012.1"/>
</dbReference>
<evidence type="ECO:0000256" key="3">
    <source>
        <dbReference type="ARBA" id="ARBA00022475"/>
    </source>
</evidence>
<keyword evidence="5 7" id="KW-1133">Transmembrane helix</keyword>
<dbReference type="OrthoDB" id="9780918at2"/>
<proteinExistence type="inferred from homology"/>
<dbReference type="EMBL" id="BJOC01000012">
    <property type="protein sequence ID" value="GED21840.1"/>
    <property type="molecule type" value="Genomic_DNA"/>
</dbReference>
<evidence type="ECO:0000313" key="9">
    <source>
        <dbReference type="EMBL" id="GED21840.1"/>
    </source>
</evidence>
<gene>
    <name evidence="9" type="ORF">HHA01_08170</name>
</gene>
<dbReference type="AlphaFoldDB" id="A0A4Y4F2M7"/>
<dbReference type="SMART" id="SM00014">
    <property type="entry name" value="acidPPc"/>
    <property type="match status" value="1"/>
</dbReference>
<feature type="transmembrane region" description="Helical" evidence="7">
    <location>
        <begin position="415"/>
        <end position="433"/>
    </location>
</feature>
<dbReference type="GO" id="GO:0005886">
    <property type="term" value="C:plasma membrane"/>
    <property type="evidence" value="ECO:0007669"/>
    <property type="project" value="UniProtKB-SubCell"/>
</dbReference>
<evidence type="ECO:0000256" key="1">
    <source>
        <dbReference type="ARBA" id="ARBA00004651"/>
    </source>
</evidence>
<keyword evidence="3" id="KW-1003">Cell membrane</keyword>
<dbReference type="InterPro" id="IPR036938">
    <property type="entry name" value="PAP2/HPO_sf"/>
</dbReference>
<dbReference type="CDD" id="cd03392">
    <property type="entry name" value="PAP2_like_2"/>
    <property type="match status" value="1"/>
</dbReference>
<evidence type="ECO:0000256" key="6">
    <source>
        <dbReference type="ARBA" id="ARBA00023136"/>
    </source>
</evidence>
<dbReference type="InterPro" id="IPR000326">
    <property type="entry name" value="PAP2/HPO"/>
</dbReference>
<feature type="domain" description="Phosphatidic acid phosphatase type 2/haloperoxidase" evidence="8">
    <location>
        <begin position="319"/>
        <end position="430"/>
    </location>
</feature>
<feature type="transmembrane region" description="Helical" evidence="7">
    <location>
        <begin position="287"/>
        <end position="313"/>
    </location>
</feature>
<organism evidence="9 10">
    <name type="scientific">Halomonas halmophila</name>
    <dbReference type="NCBI Taxonomy" id="252"/>
    <lineage>
        <taxon>Bacteria</taxon>
        <taxon>Pseudomonadati</taxon>
        <taxon>Pseudomonadota</taxon>
        <taxon>Gammaproteobacteria</taxon>
        <taxon>Oceanospirillales</taxon>
        <taxon>Halomonadaceae</taxon>
        <taxon>Halomonas</taxon>
    </lineage>
</organism>
<feature type="transmembrane region" description="Helical" evidence="7">
    <location>
        <begin position="179"/>
        <end position="198"/>
    </location>
</feature>
<dbReference type="Proteomes" id="UP000319812">
    <property type="component" value="Unassembled WGS sequence"/>
</dbReference>
<accession>A0A4Y4F2M7</accession>
<comment type="caution">
    <text evidence="9">The sequence shown here is derived from an EMBL/GenBank/DDBJ whole genome shotgun (WGS) entry which is preliminary data.</text>
</comment>
<evidence type="ECO:0000256" key="7">
    <source>
        <dbReference type="SAM" id="Phobius"/>
    </source>
</evidence>
<evidence type="ECO:0000313" key="10">
    <source>
        <dbReference type="Proteomes" id="UP000319812"/>
    </source>
</evidence>
<sequence>MSLTDAFYQLSPSPTLLLAIMAIIALIESLALVGLVVPGVVLITAAASMAGHQELSLAIVMLAAFCGAVAGDGLSFWLGYRHRRRVPGWWPFSRHPEWLSRGAKFFQRYGAYSVVLGRFVGPVRPIIPLIAGMLHMSPRRFVWANLISAALWAPVYVLPGYLLGHAWQRLPGLPEALEPWLAVLGSAVVALALVFSWLRHQTYRDGHVYRGLVRLARHTSVGRLIWRVLVMQRNSEPPLASWLLLLASLAALCAWTLIVLQHNGPMPMDRQLHALLDSLSMPALRELGYLLAEVGDLFGIIALVLPWAGWWIWHKRWDVLGHFGGGLLAIAGLNVLGKALIGRARPTTPDHLSGSMAYPSAHTSTSVVLLGMAAAFLARELPPRYRFWAYWAAIALAVPMALSRLLIGVHWLSDLIGGALLGLVVCALVQLSWQRRQRPRLAPGPWPLIATASLALLTARLIWLGPA</sequence>
<comment type="similarity">
    <text evidence="2">Belongs to the DedA family.</text>
</comment>
<feature type="transmembrane region" description="Helical" evidence="7">
    <location>
        <begin position="141"/>
        <end position="159"/>
    </location>
</feature>
<dbReference type="InterPro" id="IPR032816">
    <property type="entry name" value="VTT_dom"/>
</dbReference>
<name>A0A4Y4F2M7_9GAMM</name>
<keyword evidence="4 7" id="KW-0812">Transmembrane</keyword>
<dbReference type="SUPFAM" id="SSF48317">
    <property type="entry name" value="Acid phosphatase/Vanadium-dependent haloperoxidase"/>
    <property type="match status" value="1"/>
</dbReference>
<reference evidence="9 10" key="1">
    <citation type="submission" date="2019-06" db="EMBL/GenBank/DDBJ databases">
        <title>Whole genome shotgun sequence of Halomonas halmophila NBRC 15537.</title>
        <authorList>
            <person name="Hosoyama A."/>
            <person name="Uohara A."/>
            <person name="Ohji S."/>
            <person name="Ichikawa N."/>
        </authorList>
    </citation>
    <scope>NUCLEOTIDE SEQUENCE [LARGE SCALE GENOMIC DNA]</scope>
    <source>
        <strain evidence="9 10">NBRC 15537</strain>
    </source>
</reference>
<evidence type="ECO:0000256" key="2">
    <source>
        <dbReference type="ARBA" id="ARBA00010792"/>
    </source>
</evidence>
<dbReference type="Pfam" id="PF09335">
    <property type="entry name" value="VTT_dom"/>
    <property type="match status" value="1"/>
</dbReference>
<evidence type="ECO:0000256" key="4">
    <source>
        <dbReference type="ARBA" id="ARBA00022692"/>
    </source>
</evidence>
<dbReference type="PANTHER" id="PTHR30353:SF15">
    <property type="entry name" value="INNER MEMBRANE PROTEIN YABI"/>
    <property type="match status" value="1"/>
</dbReference>
<feature type="transmembrane region" description="Helical" evidence="7">
    <location>
        <begin position="16"/>
        <end position="43"/>
    </location>
</feature>
<dbReference type="InterPro" id="IPR032818">
    <property type="entry name" value="DedA-like"/>
</dbReference>
<keyword evidence="6 7" id="KW-0472">Membrane</keyword>
<feature type="transmembrane region" description="Helical" evidence="7">
    <location>
        <begin position="361"/>
        <end position="378"/>
    </location>
</feature>
<keyword evidence="10" id="KW-1185">Reference proteome</keyword>
<feature type="transmembrane region" description="Helical" evidence="7">
    <location>
        <begin position="320"/>
        <end position="341"/>
    </location>
</feature>
<protein>
    <recommendedName>
        <fullName evidence="8">Phosphatidic acid phosphatase type 2/haloperoxidase domain-containing protein</fullName>
    </recommendedName>
</protein>
<feature type="transmembrane region" description="Helical" evidence="7">
    <location>
        <begin position="390"/>
        <end position="409"/>
    </location>
</feature>
<comment type="subcellular location">
    <subcellularLocation>
        <location evidence="1">Cell membrane</location>
        <topology evidence="1">Multi-pass membrane protein</topology>
    </subcellularLocation>
</comment>
<evidence type="ECO:0000259" key="8">
    <source>
        <dbReference type="SMART" id="SM00014"/>
    </source>
</evidence>
<feature type="transmembrane region" description="Helical" evidence="7">
    <location>
        <begin position="445"/>
        <end position="463"/>
    </location>
</feature>